<keyword evidence="1" id="KW-0645">Protease</keyword>
<evidence type="ECO:0000256" key="2">
    <source>
        <dbReference type="ARBA" id="ARBA00022723"/>
    </source>
</evidence>
<dbReference type="InterPro" id="IPR013517">
    <property type="entry name" value="FG-GAP"/>
</dbReference>
<evidence type="ECO:0000256" key="5">
    <source>
        <dbReference type="ARBA" id="ARBA00022833"/>
    </source>
</evidence>
<dbReference type="AlphaFoldDB" id="A0A517MLR7"/>
<keyword evidence="2" id="KW-0479">Metal-binding</keyword>
<dbReference type="Pfam" id="PF00413">
    <property type="entry name" value="Peptidase_M10"/>
    <property type="match status" value="1"/>
</dbReference>
<sequence length="641" mass="68039">MSLQSRLYTSSKRTRKPANRLRKSQLERLESRDLFAVDIVFDYSYDDGGFFTSEAKAAIERAAEAYELRLQDTLAAIPSAPPGNSWSAVFDDPETGGSVSVPGLELAVGEVRVYLGARAIGGSTLGIASTGYSLSYNNTDWLDTVVLRGQIGDNEQSTWGGSISFDSSTSWHFGEAEPSGSQNDLYSVALHELGHLFGIANQVGNTWTNYVKPLAELSGAEQTAVNNEPGYYFTGPKSVALYGSPILVGSGHFGDDVGVGGQEAALTPSLTTGTRKPMSPLDWAALDDIGWEVSAEFVSQDLVALNGTGQWYAISDEGGAAFVRQVGSWAPGVTWGNVTVGDFDGDGVDDVIARNMNTNAWVVGERSSTGLLFRTVGVWSTAVAWENMTVSDFNGDGKVDVAARGNNGTWVVGVSDGTQIATTVYGAWTDAIQWVDVLPADINGDGQVDIIGRNQNAGGWIVAESQGTSFTNRTLGYWSPSITWTNVMVDDFNGDGMDDIYARGAGGRWIVSQSTGTAITTRTVGGWAEAINWQDIQTLDLNGDGYAELIARNSSNVWIASFFDDDIFRTVTLGAWSTSTPITFLGVADTNGDGKAELIGTTAAGSLLLSGIDGSEQLTNEVWGTWAGAVDVIFAKRGAGA</sequence>
<evidence type="ECO:0000313" key="9">
    <source>
        <dbReference type="Proteomes" id="UP000320672"/>
    </source>
</evidence>
<dbReference type="GO" id="GO:0031012">
    <property type="term" value="C:extracellular matrix"/>
    <property type="evidence" value="ECO:0007669"/>
    <property type="project" value="InterPro"/>
</dbReference>
<keyword evidence="3" id="KW-0732">Signal</keyword>
<name>A0A517MLR7_9BACT</name>
<evidence type="ECO:0000259" key="7">
    <source>
        <dbReference type="Pfam" id="PF00413"/>
    </source>
</evidence>
<dbReference type="EMBL" id="CP036262">
    <property type="protein sequence ID" value="QDS95834.1"/>
    <property type="molecule type" value="Genomic_DNA"/>
</dbReference>
<reference evidence="8 9" key="1">
    <citation type="submission" date="2019-02" db="EMBL/GenBank/DDBJ databases">
        <title>Deep-cultivation of Planctomycetes and their phenomic and genomic characterization uncovers novel biology.</title>
        <authorList>
            <person name="Wiegand S."/>
            <person name="Jogler M."/>
            <person name="Boedeker C."/>
            <person name="Pinto D."/>
            <person name="Vollmers J."/>
            <person name="Rivas-Marin E."/>
            <person name="Kohn T."/>
            <person name="Peeters S.H."/>
            <person name="Heuer A."/>
            <person name="Rast P."/>
            <person name="Oberbeckmann S."/>
            <person name="Bunk B."/>
            <person name="Jeske O."/>
            <person name="Meyerdierks A."/>
            <person name="Storesund J.E."/>
            <person name="Kallscheuer N."/>
            <person name="Luecker S."/>
            <person name="Lage O.M."/>
            <person name="Pohl T."/>
            <person name="Merkel B.J."/>
            <person name="Hornburger P."/>
            <person name="Mueller R.-W."/>
            <person name="Bruemmer F."/>
            <person name="Labrenz M."/>
            <person name="Spormann A.M."/>
            <person name="Op den Camp H."/>
            <person name="Overmann J."/>
            <person name="Amann R."/>
            <person name="Jetten M.S.M."/>
            <person name="Mascher T."/>
            <person name="Medema M.H."/>
            <person name="Devos D.P."/>
            <person name="Kaster A.-K."/>
            <person name="Ovreas L."/>
            <person name="Rohde M."/>
            <person name="Galperin M.Y."/>
            <person name="Jogler C."/>
        </authorList>
    </citation>
    <scope>NUCLEOTIDE SEQUENCE [LARGE SCALE GENOMIC DNA]</scope>
    <source>
        <strain evidence="8 9">FF011L</strain>
    </source>
</reference>
<dbReference type="InterPro" id="IPR024079">
    <property type="entry name" value="MetalloPept_cat_dom_sf"/>
</dbReference>
<dbReference type="GO" id="GO:0006508">
    <property type="term" value="P:proteolysis"/>
    <property type="evidence" value="ECO:0007669"/>
    <property type="project" value="UniProtKB-KW"/>
</dbReference>
<accession>A0A517MLR7</accession>
<keyword evidence="5" id="KW-0862">Zinc</keyword>
<gene>
    <name evidence="8" type="ORF">FF011L_46350</name>
</gene>
<dbReference type="RefSeq" id="WP_145354063.1">
    <property type="nucleotide sequence ID" value="NZ_CP036262.1"/>
</dbReference>
<protein>
    <submittedName>
        <fullName evidence="8">FG-GAP repeat protein</fullName>
    </submittedName>
</protein>
<dbReference type="KEGG" id="rml:FF011L_46350"/>
<dbReference type="InterPro" id="IPR001818">
    <property type="entry name" value="Pept_M10_metallopeptidase"/>
</dbReference>
<evidence type="ECO:0000256" key="4">
    <source>
        <dbReference type="ARBA" id="ARBA00022801"/>
    </source>
</evidence>
<dbReference type="InterPro" id="IPR028994">
    <property type="entry name" value="Integrin_alpha_N"/>
</dbReference>
<feature type="domain" description="Peptidase M10 metallopeptidase" evidence="7">
    <location>
        <begin position="158"/>
        <end position="200"/>
    </location>
</feature>
<evidence type="ECO:0000256" key="3">
    <source>
        <dbReference type="ARBA" id="ARBA00022729"/>
    </source>
</evidence>
<evidence type="ECO:0000256" key="6">
    <source>
        <dbReference type="SAM" id="MobiDB-lite"/>
    </source>
</evidence>
<dbReference type="Proteomes" id="UP000320672">
    <property type="component" value="Chromosome"/>
</dbReference>
<dbReference type="Pfam" id="PF13517">
    <property type="entry name" value="FG-GAP_3"/>
    <property type="match status" value="2"/>
</dbReference>
<evidence type="ECO:0000313" key="8">
    <source>
        <dbReference type="EMBL" id="QDS95834.1"/>
    </source>
</evidence>
<dbReference type="GO" id="GO:0008270">
    <property type="term" value="F:zinc ion binding"/>
    <property type="evidence" value="ECO:0007669"/>
    <property type="project" value="InterPro"/>
</dbReference>
<dbReference type="GO" id="GO:0004222">
    <property type="term" value="F:metalloendopeptidase activity"/>
    <property type="evidence" value="ECO:0007669"/>
    <property type="project" value="InterPro"/>
</dbReference>
<feature type="region of interest" description="Disordered" evidence="6">
    <location>
        <begin position="1"/>
        <end position="21"/>
    </location>
</feature>
<dbReference type="PANTHER" id="PTHR46580">
    <property type="entry name" value="SENSOR KINASE-RELATED"/>
    <property type="match status" value="1"/>
</dbReference>
<dbReference type="SUPFAM" id="SSF55486">
    <property type="entry name" value="Metalloproteases ('zincins'), catalytic domain"/>
    <property type="match status" value="1"/>
</dbReference>
<feature type="compositionally biased region" description="Basic residues" evidence="6">
    <location>
        <begin position="12"/>
        <end position="21"/>
    </location>
</feature>
<dbReference type="SUPFAM" id="SSF69318">
    <property type="entry name" value="Integrin alpha N-terminal domain"/>
    <property type="match status" value="1"/>
</dbReference>
<keyword evidence="9" id="KW-1185">Reference proteome</keyword>
<organism evidence="8 9">
    <name type="scientific">Roseimaritima multifibrata</name>
    <dbReference type="NCBI Taxonomy" id="1930274"/>
    <lineage>
        <taxon>Bacteria</taxon>
        <taxon>Pseudomonadati</taxon>
        <taxon>Planctomycetota</taxon>
        <taxon>Planctomycetia</taxon>
        <taxon>Pirellulales</taxon>
        <taxon>Pirellulaceae</taxon>
        <taxon>Roseimaritima</taxon>
    </lineage>
</organism>
<proteinExistence type="predicted"/>
<feature type="compositionally biased region" description="Polar residues" evidence="6">
    <location>
        <begin position="1"/>
        <end position="11"/>
    </location>
</feature>
<dbReference type="OrthoDB" id="8198236at2"/>
<keyword evidence="4" id="KW-0378">Hydrolase</keyword>
<dbReference type="Gene3D" id="3.40.390.10">
    <property type="entry name" value="Collagenase (Catalytic Domain)"/>
    <property type="match status" value="1"/>
</dbReference>
<evidence type="ECO:0000256" key="1">
    <source>
        <dbReference type="ARBA" id="ARBA00022670"/>
    </source>
</evidence>